<protein>
    <recommendedName>
        <fullName evidence="5">Monooxygenase</fullName>
    </recommendedName>
</protein>
<dbReference type="RefSeq" id="WP_168104431.1">
    <property type="nucleotide sequence ID" value="NZ_JAATEN010000031.1"/>
</dbReference>
<dbReference type="SUPFAM" id="SSF51905">
    <property type="entry name" value="FAD/NAD(P)-binding domain"/>
    <property type="match status" value="1"/>
</dbReference>
<organism evidence="3 4">
    <name type="scientific">Streptomyces zingiberis</name>
    <dbReference type="NCBI Taxonomy" id="2053010"/>
    <lineage>
        <taxon>Bacteria</taxon>
        <taxon>Bacillati</taxon>
        <taxon>Actinomycetota</taxon>
        <taxon>Actinomycetes</taxon>
        <taxon>Kitasatosporales</taxon>
        <taxon>Streptomycetaceae</taxon>
        <taxon>Streptomyces</taxon>
    </lineage>
</organism>
<gene>
    <name evidence="3" type="ORF">HCK00_25650</name>
</gene>
<evidence type="ECO:0000256" key="1">
    <source>
        <dbReference type="ARBA" id="ARBA00023002"/>
    </source>
</evidence>
<dbReference type="Proteomes" id="UP000695264">
    <property type="component" value="Unassembled WGS sequence"/>
</dbReference>
<proteinExistence type="predicted"/>
<dbReference type="Gene3D" id="3.50.50.60">
    <property type="entry name" value="FAD/NAD(P)-binding domain"/>
    <property type="match status" value="1"/>
</dbReference>
<evidence type="ECO:0008006" key="5">
    <source>
        <dbReference type="Google" id="ProtNLM"/>
    </source>
</evidence>
<reference evidence="3 4" key="1">
    <citation type="submission" date="2020-03" db="EMBL/GenBank/DDBJ databases">
        <title>WGS of actinomycetes isolated from Thailand.</title>
        <authorList>
            <person name="Thawai C."/>
        </authorList>
    </citation>
    <scope>NUCLEOTIDE SEQUENCE [LARGE SCALE GENOMIC DNA]</scope>
    <source>
        <strain evidence="3 4">PLAI 1-29</strain>
    </source>
</reference>
<sequence length="390" mass="41010">MRIAVAGGGPAGLAFAAFARLAGPPDEVTVWERHRGEDTYGFGVILPPAALAALRSADPVLADRLAPHLTGWDEVTVDRRGRSLTVRAPRLGAVSRRTLLRLLRERCAELGVRLHLGVPAPDIAELRAGWDLVVAADGARSAVRTALAGEFRATTEELAPDYIWLGVEREFPGLTFLVADTPRGPVTAHVYPYAPGRSTFLVEAAHRPDPGEPARLFAGPLDGARLLENRSRWSRFPQLTTATWATGGTAGSGGIGGSGRRRGAGSVVLLGDAAHTAHYSIGSGTRLALDDARALVAALRSGHPLPRALAAYEAARRPAVDRTQRLGRVSAGWFAGLGAGRDPADGVRAGEATPERFLTDLLTRGGRISLADLADEAAADVSVATAGNRR</sequence>
<dbReference type="PANTHER" id="PTHR43476">
    <property type="entry name" value="3-(3-HYDROXY-PHENYL)PROPIONATE/3-HYDROXYCINNAMIC ACID HYDROXYLASE"/>
    <property type="match status" value="1"/>
</dbReference>
<dbReference type="PRINTS" id="PR00420">
    <property type="entry name" value="RNGMNOXGNASE"/>
</dbReference>
<accession>A0ABX1C5F8</accession>
<dbReference type="InterPro" id="IPR036188">
    <property type="entry name" value="FAD/NAD-bd_sf"/>
</dbReference>
<evidence type="ECO:0000313" key="3">
    <source>
        <dbReference type="EMBL" id="NJQ03808.1"/>
    </source>
</evidence>
<dbReference type="EMBL" id="JAATEN010000031">
    <property type="protein sequence ID" value="NJQ03808.1"/>
    <property type="molecule type" value="Genomic_DNA"/>
</dbReference>
<dbReference type="InterPro" id="IPR050631">
    <property type="entry name" value="PheA/TfdB_FAD_monoxygenase"/>
</dbReference>
<comment type="caution">
    <text evidence="3">The sequence shown here is derived from an EMBL/GenBank/DDBJ whole genome shotgun (WGS) entry which is preliminary data.</text>
</comment>
<keyword evidence="2" id="KW-0520">NAD</keyword>
<dbReference type="PANTHER" id="PTHR43476:SF4">
    <property type="entry name" value="BLR0106 PROTEIN"/>
    <property type="match status" value="1"/>
</dbReference>
<name>A0ABX1C5F8_9ACTN</name>
<keyword evidence="4" id="KW-1185">Reference proteome</keyword>
<evidence type="ECO:0000313" key="4">
    <source>
        <dbReference type="Proteomes" id="UP000695264"/>
    </source>
</evidence>
<dbReference type="Gene3D" id="3.30.9.20">
    <property type="match status" value="1"/>
</dbReference>
<evidence type="ECO:0000256" key="2">
    <source>
        <dbReference type="ARBA" id="ARBA00023027"/>
    </source>
</evidence>
<keyword evidence="1" id="KW-0560">Oxidoreductase</keyword>